<feature type="transmembrane region" description="Helical" evidence="7">
    <location>
        <begin position="266"/>
        <end position="288"/>
    </location>
</feature>
<accession>A0A2W1JJX8</accession>
<dbReference type="SUPFAM" id="SSF82861">
    <property type="entry name" value="Mechanosensitive channel protein MscS (YggB), transmembrane region"/>
    <property type="match status" value="1"/>
</dbReference>
<keyword evidence="6 7" id="KW-0472">Membrane</keyword>
<dbReference type="InterPro" id="IPR011014">
    <property type="entry name" value="MscS_channel_TM-2"/>
</dbReference>
<dbReference type="Gene3D" id="2.30.30.60">
    <property type="match status" value="1"/>
</dbReference>
<keyword evidence="11" id="KW-1185">Reference proteome</keyword>
<dbReference type="Pfam" id="PF00610">
    <property type="entry name" value="DEP"/>
    <property type="match status" value="1"/>
</dbReference>
<dbReference type="OrthoDB" id="9809206at2"/>
<feature type="transmembrane region" description="Helical" evidence="7">
    <location>
        <begin position="171"/>
        <end position="192"/>
    </location>
</feature>
<keyword evidence="8" id="KW-0732">Signal</keyword>
<keyword evidence="3" id="KW-1003">Cell membrane</keyword>
<dbReference type="InterPro" id="IPR023408">
    <property type="entry name" value="MscS_beta-dom_sf"/>
</dbReference>
<comment type="caution">
    <text evidence="10">The sequence shown here is derived from an EMBL/GenBank/DDBJ whole genome shotgun (WGS) entry which is preliminary data.</text>
</comment>
<feature type="signal peptide" evidence="8">
    <location>
        <begin position="1"/>
        <end position="23"/>
    </location>
</feature>
<comment type="similarity">
    <text evidence="2">Belongs to the MscS (TC 1.A.23) family.</text>
</comment>
<evidence type="ECO:0000256" key="5">
    <source>
        <dbReference type="ARBA" id="ARBA00022989"/>
    </source>
</evidence>
<dbReference type="CDD" id="cd04371">
    <property type="entry name" value="DEP"/>
    <property type="match status" value="1"/>
</dbReference>
<evidence type="ECO:0000256" key="8">
    <source>
        <dbReference type="SAM" id="SignalP"/>
    </source>
</evidence>
<dbReference type="GO" id="GO:0055085">
    <property type="term" value="P:transmembrane transport"/>
    <property type="evidence" value="ECO:0007669"/>
    <property type="project" value="InterPro"/>
</dbReference>
<evidence type="ECO:0000256" key="3">
    <source>
        <dbReference type="ARBA" id="ARBA00022475"/>
    </source>
</evidence>
<dbReference type="GO" id="GO:0005886">
    <property type="term" value="C:plasma membrane"/>
    <property type="evidence" value="ECO:0007669"/>
    <property type="project" value="UniProtKB-SubCell"/>
</dbReference>
<dbReference type="InterPro" id="IPR036388">
    <property type="entry name" value="WH-like_DNA-bd_sf"/>
</dbReference>
<dbReference type="InterPro" id="IPR011066">
    <property type="entry name" value="MscS_channel_C_sf"/>
</dbReference>
<dbReference type="PANTHER" id="PTHR30347:SF1">
    <property type="entry name" value="MECHANOSENSITIVE CHANNEL MSCK"/>
    <property type="match status" value="1"/>
</dbReference>
<dbReference type="SUPFAM" id="SSF46785">
    <property type="entry name" value="Winged helix' DNA-binding domain"/>
    <property type="match status" value="1"/>
</dbReference>
<dbReference type="InterPro" id="IPR000591">
    <property type="entry name" value="DEP_dom"/>
</dbReference>
<gene>
    <name evidence="10" type="primary">mscK_2</name>
    <name evidence="10" type="ORF">C1752_01499</name>
</gene>
<organism evidence="10 11">
    <name type="scientific">Acaryochloris thomasi RCC1774</name>
    <dbReference type="NCBI Taxonomy" id="1764569"/>
    <lineage>
        <taxon>Bacteria</taxon>
        <taxon>Bacillati</taxon>
        <taxon>Cyanobacteriota</taxon>
        <taxon>Cyanophyceae</taxon>
        <taxon>Acaryochloridales</taxon>
        <taxon>Acaryochloridaceae</taxon>
        <taxon>Acaryochloris</taxon>
        <taxon>Acaryochloris thomasi</taxon>
    </lineage>
</organism>
<evidence type="ECO:0000256" key="2">
    <source>
        <dbReference type="ARBA" id="ARBA00008017"/>
    </source>
</evidence>
<name>A0A2W1JJX8_9CYAN</name>
<dbReference type="EMBL" id="PQWO01000004">
    <property type="protein sequence ID" value="PZD73718.1"/>
    <property type="molecule type" value="Genomic_DNA"/>
</dbReference>
<dbReference type="Pfam" id="PF00924">
    <property type="entry name" value="MS_channel_2nd"/>
    <property type="match status" value="1"/>
</dbReference>
<evidence type="ECO:0000313" key="11">
    <source>
        <dbReference type="Proteomes" id="UP000248857"/>
    </source>
</evidence>
<dbReference type="Pfam" id="PF21082">
    <property type="entry name" value="MS_channel_3rd"/>
    <property type="match status" value="1"/>
</dbReference>
<dbReference type="SUPFAM" id="SSF82689">
    <property type="entry name" value="Mechanosensitive channel protein MscS (YggB), C-terminal domain"/>
    <property type="match status" value="1"/>
</dbReference>
<dbReference type="Gene3D" id="1.10.10.10">
    <property type="entry name" value="Winged helix-like DNA-binding domain superfamily/Winged helix DNA-binding domain"/>
    <property type="match status" value="1"/>
</dbReference>
<keyword evidence="4 7" id="KW-0812">Transmembrane</keyword>
<dbReference type="InterPro" id="IPR036390">
    <property type="entry name" value="WH_DNA-bd_sf"/>
</dbReference>
<dbReference type="AlphaFoldDB" id="A0A2W1JJX8"/>
<dbReference type="GO" id="GO:0035556">
    <property type="term" value="P:intracellular signal transduction"/>
    <property type="evidence" value="ECO:0007669"/>
    <property type="project" value="InterPro"/>
</dbReference>
<evidence type="ECO:0000313" key="10">
    <source>
        <dbReference type="EMBL" id="PZD73718.1"/>
    </source>
</evidence>
<feature type="domain" description="DEP" evidence="9">
    <location>
        <begin position="542"/>
        <end position="615"/>
    </location>
</feature>
<feature type="transmembrane region" description="Helical" evidence="7">
    <location>
        <begin position="294"/>
        <end position="317"/>
    </location>
</feature>
<dbReference type="PROSITE" id="PS50186">
    <property type="entry name" value="DEP"/>
    <property type="match status" value="1"/>
</dbReference>
<feature type="transmembrane region" description="Helical" evidence="7">
    <location>
        <begin position="139"/>
        <end position="159"/>
    </location>
</feature>
<feature type="transmembrane region" description="Helical" evidence="7">
    <location>
        <begin position="221"/>
        <end position="245"/>
    </location>
</feature>
<dbReference type="SMART" id="SM00049">
    <property type="entry name" value="DEP"/>
    <property type="match status" value="1"/>
</dbReference>
<dbReference type="InterPro" id="IPR006686">
    <property type="entry name" value="MscS_channel_CS"/>
</dbReference>
<dbReference type="InterPro" id="IPR006685">
    <property type="entry name" value="MscS_channel_2nd"/>
</dbReference>
<feature type="chain" id="PRO_5016021449" evidence="8">
    <location>
        <begin position="24"/>
        <end position="624"/>
    </location>
</feature>
<proteinExistence type="inferred from homology"/>
<dbReference type="RefSeq" id="WP_110985483.1">
    <property type="nucleotide sequence ID" value="NZ_CAWNWM010000004.1"/>
</dbReference>
<dbReference type="Gene3D" id="1.10.287.1260">
    <property type="match status" value="1"/>
</dbReference>
<reference evidence="10 11" key="1">
    <citation type="journal article" date="2018" name="Sci. Rep.">
        <title>A novel species of the marine cyanobacterium Acaryochloris with a unique pigment content and lifestyle.</title>
        <authorList>
            <person name="Partensky F."/>
            <person name="Six C."/>
            <person name="Ratin M."/>
            <person name="Garczarek L."/>
            <person name="Vaulot D."/>
            <person name="Probert I."/>
            <person name="Calteau A."/>
            <person name="Gourvil P."/>
            <person name="Marie D."/>
            <person name="Grebert T."/>
            <person name="Bouchier C."/>
            <person name="Le Panse S."/>
            <person name="Gachenot M."/>
            <person name="Rodriguez F."/>
            <person name="Garrido J.L."/>
        </authorList>
    </citation>
    <scope>NUCLEOTIDE SEQUENCE [LARGE SCALE GENOMIC DNA]</scope>
    <source>
        <strain evidence="10 11">RCC1774</strain>
    </source>
</reference>
<dbReference type="InterPro" id="IPR049278">
    <property type="entry name" value="MS_channel_C"/>
</dbReference>
<dbReference type="InterPro" id="IPR052702">
    <property type="entry name" value="MscS-like_channel"/>
</dbReference>
<dbReference type="PROSITE" id="PS01246">
    <property type="entry name" value="UPF0003"/>
    <property type="match status" value="1"/>
</dbReference>
<dbReference type="PANTHER" id="PTHR30347">
    <property type="entry name" value="POTASSIUM CHANNEL RELATED"/>
    <property type="match status" value="1"/>
</dbReference>
<comment type="subcellular location">
    <subcellularLocation>
        <location evidence="1">Cell membrane</location>
        <topology evidence="1">Multi-pass membrane protein</topology>
    </subcellularLocation>
</comment>
<evidence type="ECO:0000256" key="1">
    <source>
        <dbReference type="ARBA" id="ARBA00004651"/>
    </source>
</evidence>
<dbReference type="Gene3D" id="3.30.70.100">
    <property type="match status" value="1"/>
</dbReference>
<keyword evidence="5 7" id="KW-1133">Transmembrane helix</keyword>
<evidence type="ECO:0000256" key="6">
    <source>
        <dbReference type="ARBA" id="ARBA00023136"/>
    </source>
</evidence>
<protein>
    <submittedName>
        <fullName evidence="10">Mechanosensitive channel MscK</fullName>
    </submittedName>
</protein>
<dbReference type="SUPFAM" id="SSF50182">
    <property type="entry name" value="Sm-like ribonucleoproteins"/>
    <property type="match status" value="1"/>
</dbReference>
<dbReference type="InterPro" id="IPR010920">
    <property type="entry name" value="LSM_dom_sf"/>
</dbReference>
<sequence length="624" mass="70152">MLNWRLAVLGFCLSFLLALPATSQSLVGNRSDQAAIMLDGRELFQVSRLDDYSAADRVAQPNKQLAGAVEAPELPQVEVQLKPNFVTLRLADQHLLTVTERDRRFGMAATEQAKVWQRQLNRALKTAQLERTSAYRYQALFESVGILLAVVVLHFGVQWQRRRLRVGKKKNFILLGLTALQLSLWLGGAYYICERFPRLRLARYAVAKTFSQPLFELRSGAAYGLIDLMLFLASAVGLWVVVRGFTLLLKTRILKMTGVERGVQDAIAILTQYALTLLGLLVILQLAGVDVSSLLILGSALGVGIGFGLQNIVNNFFSGIIILLERPIEVGDFIHVGDLVGTVERISPRSTEIRTLDQVTIIVPNAHFTEKEVVNWSHGNPVARIHLPVGVAYGSNIATVQIALLEAVKDHPDVLAYPQPQINFQGFGESSLDFDILVWLCEPRQQYRIKSDLYYRIEASLQQYNLEIPFPQRDLHVRSQPLDQLLALMIQKQQPEQPHLYYPGHPQDSEISRQPTIEAHNLQPLQSIPKFNLDLETLATQMRAGLTIADRRYRLNLYPQCFVGSEAVDWLMETQKATKEEAIRLGQALMSKGVIHHVLDKHPFADAYLFYRFSSDEASDTGKP</sequence>
<evidence type="ECO:0000256" key="4">
    <source>
        <dbReference type="ARBA" id="ARBA00022692"/>
    </source>
</evidence>
<evidence type="ECO:0000259" key="9">
    <source>
        <dbReference type="PROSITE" id="PS50186"/>
    </source>
</evidence>
<evidence type="ECO:0000256" key="7">
    <source>
        <dbReference type="SAM" id="Phobius"/>
    </source>
</evidence>
<dbReference type="Proteomes" id="UP000248857">
    <property type="component" value="Unassembled WGS sequence"/>
</dbReference>